<name>A0A9W6CVP1_9MICO</name>
<dbReference type="AlphaFoldDB" id="A0A9W6CVP1"/>
<reference evidence="2" key="1">
    <citation type="submission" date="2022-12" db="EMBL/GenBank/DDBJ databases">
        <title>Reference genome sequencing for broad-spectrum identification of bacterial and archaeal isolates by mass spectrometry.</title>
        <authorList>
            <person name="Sekiguchi Y."/>
            <person name="Tourlousse D.M."/>
        </authorList>
    </citation>
    <scope>NUCLEOTIDE SEQUENCE</scope>
    <source>
        <strain evidence="2">14</strain>
    </source>
</reference>
<proteinExistence type="predicted"/>
<sequence>MTTTHYSTLGDRGRFVIPAELRAHQGWEQGTPLLLIETDRGVVLATREQVKRLLREQLAGTSLVEELLADRRASARAEDTA</sequence>
<accession>A0A9W6CVP1</accession>
<comment type="caution">
    <text evidence="2">The sequence shown here is derived from an EMBL/GenBank/DDBJ whole genome shotgun (WGS) entry which is preliminary data.</text>
</comment>
<dbReference type="Proteomes" id="UP001144396">
    <property type="component" value="Unassembled WGS sequence"/>
</dbReference>
<organism evidence="2 3">
    <name type="scientific">Agromyces rhizosphaerae</name>
    <dbReference type="NCBI Taxonomy" id="88374"/>
    <lineage>
        <taxon>Bacteria</taxon>
        <taxon>Bacillati</taxon>
        <taxon>Actinomycetota</taxon>
        <taxon>Actinomycetes</taxon>
        <taxon>Micrococcales</taxon>
        <taxon>Microbacteriaceae</taxon>
        <taxon>Agromyces</taxon>
    </lineage>
</organism>
<dbReference type="SMART" id="SM00966">
    <property type="entry name" value="SpoVT_AbrB"/>
    <property type="match status" value="1"/>
</dbReference>
<keyword evidence="3" id="KW-1185">Reference proteome</keyword>
<evidence type="ECO:0000259" key="1">
    <source>
        <dbReference type="SMART" id="SM00966"/>
    </source>
</evidence>
<evidence type="ECO:0000313" key="2">
    <source>
        <dbReference type="EMBL" id="GLI27649.1"/>
    </source>
</evidence>
<dbReference type="InterPro" id="IPR007159">
    <property type="entry name" value="SpoVT-AbrB_dom"/>
</dbReference>
<dbReference type="SUPFAM" id="SSF89447">
    <property type="entry name" value="AbrB/MazE/MraZ-like"/>
    <property type="match status" value="1"/>
</dbReference>
<dbReference type="RefSeq" id="WP_281884368.1">
    <property type="nucleotide sequence ID" value="NZ_BSDP01000001.1"/>
</dbReference>
<dbReference type="EMBL" id="BSDP01000001">
    <property type="protein sequence ID" value="GLI27649.1"/>
    <property type="molecule type" value="Genomic_DNA"/>
</dbReference>
<gene>
    <name evidence="2" type="ORF">ARHIZOSPH14_18910</name>
</gene>
<protein>
    <recommendedName>
        <fullName evidence="1">SpoVT-AbrB domain-containing protein</fullName>
    </recommendedName>
</protein>
<dbReference type="InterPro" id="IPR037914">
    <property type="entry name" value="SpoVT-AbrB_sf"/>
</dbReference>
<feature type="domain" description="SpoVT-AbrB" evidence="1">
    <location>
        <begin position="7"/>
        <end position="52"/>
    </location>
</feature>
<evidence type="ECO:0000313" key="3">
    <source>
        <dbReference type="Proteomes" id="UP001144396"/>
    </source>
</evidence>
<dbReference type="Gene3D" id="2.10.260.10">
    <property type="match status" value="1"/>
</dbReference>
<dbReference type="GO" id="GO:0003677">
    <property type="term" value="F:DNA binding"/>
    <property type="evidence" value="ECO:0007669"/>
    <property type="project" value="InterPro"/>
</dbReference>